<gene>
    <name evidence="2" type="ORF">DK389_29180</name>
</gene>
<evidence type="ECO:0000313" key="3">
    <source>
        <dbReference type="Proteomes" id="UP000245926"/>
    </source>
</evidence>
<dbReference type="OrthoDB" id="8749115at2"/>
<protein>
    <recommendedName>
        <fullName evidence="1">DUF4214 domain-containing protein</fullName>
    </recommendedName>
</protein>
<dbReference type="Proteomes" id="UP000245926">
    <property type="component" value="Chromosome"/>
</dbReference>
<dbReference type="KEGG" id="mets:DK389_29180"/>
<proteinExistence type="predicted"/>
<dbReference type="EMBL" id="CP029550">
    <property type="protein sequence ID" value="AWN43850.1"/>
    <property type="molecule type" value="Genomic_DNA"/>
</dbReference>
<evidence type="ECO:0000313" key="2">
    <source>
        <dbReference type="EMBL" id="AWN43850.1"/>
    </source>
</evidence>
<accession>A0A2U8WEE3</accession>
<dbReference type="AlphaFoldDB" id="A0A2U8WEE3"/>
<dbReference type="InterPro" id="IPR025282">
    <property type="entry name" value="DUF4214"/>
</dbReference>
<organism evidence="2 3">
    <name type="scientific">Methylobacterium durans</name>
    <dbReference type="NCBI Taxonomy" id="2202825"/>
    <lineage>
        <taxon>Bacteria</taxon>
        <taxon>Pseudomonadati</taxon>
        <taxon>Pseudomonadota</taxon>
        <taxon>Alphaproteobacteria</taxon>
        <taxon>Hyphomicrobiales</taxon>
        <taxon>Methylobacteriaceae</taxon>
        <taxon>Methylobacterium</taxon>
    </lineage>
</organism>
<keyword evidence="3" id="KW-1185">Reference proteome</keyword>
<reference evidence="3" key="1">
    <citation type="submission" date="2018-05" db="EMBL/GenBank/DDBJ databases">
        <title>Complete Genome Sequence of Methylobacterium sp. 17SD2-17.</title>
        <authorList>
            <person name="Srinivasan S."/>
        </authorList>
    </citation>
    <scope>NUCLEOTIDE SEQUENCE [LARGE SCALE GENOMIC DNA]</scope>
    <source>
        <strain evidence="3">17SD2-17</strain>
    </source>
</reference>
<dbReference type="Pfam" id="PF13946">
    <property type="entry name" value="DUF4214"/>
    <property type="match status" value="1"/>
</dbReference>
<sequence length="408" mass="43564">MIQKVALQENARWIKSRAYFDIADLYYQAAFDRPLEEAGLDYWIDTQQAGLGYSYIAEALVNSAEFGALHAGQDRAEIISSFYQNVLGRTADTDGLKFWTDSDLTPAQLLDSIARSQESLVKNAAALHGFEDAVVNGTLIANAGELFDYTTAPTVVEVPVPLDVPVIVDKPDILATTHGPFHVDFVNAGGNLYLGDGTTPAQGFSTVDDPTSKFLFGVEITPRQTATSVGGYIPVGSTFDGTTLHVTDNVPAGPQAIENGSFQNVANRGAVNSNVVIGLHPDSDFDFREALDAGYQIKLGLDTDKTAADSLLNLTAVYNAANDTLDFVVRGTNRGFVDFKGNGNASGEVASESIQQNFVTSGGVAALTQAAQFDNHLTLIDPNGHVVQELHWALFMGQPGLSPAEQLA</sequence>
<name>A0A2U8WEE3_9HYPH</name>
<evidence type="ECO:0000259" key="1">
    <source>
        <dbReference type="Pfam" id="PF13946"/>
    </source>
</evidence>
<feature type="domain" description="DUF4214" evidence="1">
    <location>
        <begin position="57"/>
        <end position="119"/>
    </location>
</feature>